<dbReference type="EC" id="2.4.2.29" evidence="4"/>
<protein>
    <recommendedName>
        <fullName evidence="4">Queuine tRNA-ribosyltransferase</fullName>
        <ecNumber evidence="4">2.4.2.29</ecNumber>
    </recommendedName>
    <alternativeName>
        <fullName evidence="4">Guanine insertion enzyme</fullName>
    </alternativeName>
    <alternativeName>
        <fullName evidence="4">tRNA-guanine transglycosylase</fullName>
    </alternativeName>
</protein>
<dbReference type="SUPFAM" id="SSF51713">
    <property type="entry name" value="tRNA-guanine transglycosylase"/>
    <property type="match status" value="1"/>
</dbReference>
<comment type="similarity">
    <text evidence="4">Belongs to the queuine tRNA-ribosyltransferase family.</text>
</comment>
<keyword evidence="4" id="KW-0479">Metal-binding</keyword>
<dbReference type="AlphaFoldDB" id="A0A3E2BLB9"/>
<comment type="function">
    <text evidence="4">Catalyzes the base-exchange of a guanine (G) residue with the queuine precursor 7-aminomethyl-7-deazaguanine (PreQ1) at position 34 (anticodon wobble position) in tRNAs with GU(N) anticodons (tRNA-Asp, -Asn, -His and -Tyr). Catalysis occurs through a double-displacement mechanism. The nucleophile active site attacks the C1' of nucleotide 34 to detach the guanine base from the RNA, forming a covalent enzyme-RNA intermediate. The proton acceptor active site deprotonates the incoming PreQ1, allowing a nucleophilic attack on the C1' of the ribose to form the product. After dissociation, two additional enzymatic reactions on the tRNA convert PreQ1 to queuine (Q), resulting in the hypermodified nucleoside queuosine (7-(((4,5-cis-dihydroxy-2-cyclopenten-1-yl)amino)methyl)-7-deazaguanosine).</text>
</comment>
<accession>A0A3E2BLB9</accession>
<dbReference type="PANTHER" id="PTHR46499">
    <property type="entry name" value="QUEUINE TRNA-RIBOSYLTRANSFERASE"/>
    <property type="match status" value="1"/>
</dbReference>
<feature type="binding site" evidence="4">
    <location>
        <position position="308"/>
    </location>
    <ligand>
        <name>Zn(2+)</name>
        <dbReference type="ChEBI" id="CHEBI:29105"/>
    </ligand>
</feature>
<comment type="subunit">
    <text evidence="4">Homodimer. Within each dimer, one monomer is responsible for RNA recognition and catalysis, while the other monomer binds to the replacement base PreQ1.</text>
</comment>
<feature type="active site" description="Proton acceptor" evidence="4">
    <location>
        <position position="93"/>
    </location>
</feature>
<feature type="domain" description="tRNA-guanine(15) transglycosylase-like" evidence="5">
    <location>
        <begin position="15"/>
        <end position="368"/>
    </location>
</feature>
<keyword evidence="1 4" id="KW-0328">Glycosyltransferase</keyword>
<dbReference type="InterPro" id="IPR050076">
    <property type="entry name" value="ArchSynthase1/Queuine_TRR"/>
</dbReference>
<feature type="region of interest" description="RNA binding; important for wobble base 34 recognition" evidence="4">
    <location>
        <begin position="273"/>
        <end position="277"/>
    </location>
</feature>
<dbReference type="Proteomes" id="UP000257323">
    <property type="component" value="Unassembled WGS sequence"/>
</dbReference>
<evidence type="ECO:0000313" key="7">
    <source>
        <dbReference type="Proteomes" id="UP000257323"/>
    </source>
</evidence>
<dbReference type="InterPro" id="IPR002616">
    <property type="entry name" value="tRNA_ribo_trans-like"/>
</dbReference>
<evidence type="ECO:0000313" key="6">
    <source>
        <dbReference type="EMBL" id="RFT15528.1"/>
    </source>
</evidence>
<dbReference type="Pfam" id="PF01702">
    <property type="entry name" value="TGT"/>
    <property type="match status" value="1"/>
</dbReference>
<evidence type="ECO:0000256" key="2">
    <source>
        <dbReference type="ARBA" id="ARBA00022679"/>
    </source>
</evidence>
<reference evidence="6 7" key="1">
    <citation type="submission" date="2018-08" db="EMBL/GenBank/DDBJ databases">
        <title>Genome analysis of the thermophilic bacterium of the candidate phylum Aminicenantes from deep subsurface aquifer revealed its physiology and ecological role.</title>
        <authorList>
            <person name="Kadnikov V.V."/>
            <person name="Mardanov A.V."/>
            <person name="Beletsky A.V."/>
            <person name="Karnachuk O.V."/>
            <person name="Ravin N.V."/>
        </authorList>
    </citation>
    <scope>NUCLEOTIDE SEQUENCE [LARGE SCALE GENOMIC DNA]</scope>
    <source>
        <strain evidence="6">BY38</strain>
    </source>
</reference>
<dbReference type="GO" id="GO:0008479">
    <property type="term" value="F:tRNA-guanosine(34) queuine transglycosylase activity"/>
    <property type="evidence" value="ECO:0007669"/>
    <property type="project" value="UniProtKB-UniRule"/>
</dbReference>
<evidence type="ECO:0000259" key="5">
    <source>
        <dbReference type="Pfam" id="PF01702"/>
    </source>
</evidence>
<comment type="caution">
    <text evidence="4">Lacks conserved residue(s) required for the propagation of feature annotation.</text>
</comment>
<feature type="binding site" evidence="4">
    <location>
        <position position="191"/>
    </location>
    <ligand>
        <name>substrate</name>
    </ligand>
</feature>
<comment type="pathway">
    <text evidence="4">tRNA modification; tRNA-queuosine biosynthesis.</text>
</comment>
<dbReference type="InterPro" id="IPR036511">
    <property type="entry name" value="TGT-like_sf"/>
</dbReference>
<gene>
    <name evidence="4" type="primary">tgt</name>
    <name evidence="6" type="ORF">OP8BY_0176</name>
</gene>
<dbReference type="NCBIfam" id="TIGR00430">
    <property type="entry name" value="Q_tRNA_tgt"/>
    <property type="match status" value="1"/>
</dbReference>
<dbReference type="EMBL" id="QUAH01000008">
    <property type="protein sequence ID" value="RFT15528.1"/>
    <property type="molecule type" value="Genomic_DNA"/>
</dbReference>
<comment type="cofactor">
    <cofactor evidence="4">
        <name>Zn(2+)</name>
        <dbReference type="ChEBI" id="CHEBI:29105"/>
    </cofactor>
    <text evidence="4">Binds 1 zinc ion per subunit.</text>
</comment>
<feature type="binding site" evidence="4">
    <location>
        <position position="147"/>
    </location>
    <ligand>
        <name>substrate</name>
    </ligand>
</feature>
<evidence type="ECO:0000256" key="4">
    <source>
        <dbReference type="HAMAP-Rule" id="MF_00168"/>
    </source>
</evidence>
<feature type="binding site" evidence="4">
    <location>
        <begin position="93"/>
        <end position="97"/>
    </location>
    <ligand>
        <name>substrate</name>
    </ligand>
</feature>
<dbReference type="GO" id="GO:0046872">
    <property type="term" value="F:metal ion binding"/>
    <property type="evidence" value="ECO:0007669"/>
    <property type="project" value="UniProtKB-KW"/>
</dbReference>
<proteinExistence type="inferred from homology"/>
<feature type="binding site" evidence="4">
    <location>
        <position position="306"/>
    </location>
    <ligand>
        <name>Zn(2+)</name>
        <dbReference type="ChEBI" id="CHEBI:29105"/>
    </ligand>
</feature>
<keyword evidence="4" id="KW-0862">Zinc</keyword>
<dbReference type="Gene3D" id="3.20.20.105">
    <property type="entry name" value="Queuine tRNA-ribosyltransferase-like"/>
    <property type="match status" value="1"/>
</dbReference>
<dbReference type="NCBIfam" id="TIGR00449">
    <property type="entry name" value="tgt_general"/>
    <property type="match status" value="1"/>
</dbReference>
<evidence type="ECO:0000256" key="3">
    <source>
        <dbReference type="ARBA" id="ARBA00022694"/>
    </source>
</evidence>
<dbReference type="HAMAP" id="MF_00168">
    <property type="entry name" value="Q_tRNA_Tgt"/>
    <property type="match status" value="1"/>
</dbReference>
<comment type="catalytic activity">
    <reaction evidence="4">
        <text>7-aminomethyl-7-carbaguanine + guanosine(34) in tRNA = 7-aminomethyl-7-carbaguanosine(34) in tRNA + guanine</text>
        <dbReference type="Rhea" id="RHEA:24104"/>
        <dbReference type="Rhea" id="RHEA-COMP:10341"/>
        <dbReference type="Rhea" id="RHEA-COMP:10342"/>
        <dbReference type="ChEBI" id="CHEBI:16235"/>
        <dbReference type="ChEBI" id="CHEBI:58703"/>
        <dbReference type="ChEBI" id="CHEBI:74269"/>
        <dbReference type="ChEBI" id="CHEBI:82833"/>
        <dbReference type="EC" id="2.4.2.29"/>
    </reaction>
</comment>
<dbReference type="GO" id="GO:0008616">
    <property type="term" value="P:tRNA queuosine(34) biosynthetic process"/>
    <property type="evidence" value="ECO:0007669"/>
    <property type="project" value="UniProtKB-UniRule"/>
</dbReference>
<keyword evidence="2 4" id="KW-0808">Transferase</keyword>
<dbReference type="InterPro" id="IPR004803">
    <property type="entry name" value="TGT"/>
</dbReference>
<keyword evidence="4" id="KW-0671">Queuosine biosynthesis</keyword>
<feature type="binding site" evidence="4">
    <location>
        <position position="218"/>
    </location>
    <ligand>
        <name>substrate</name>
    </ligand>
</feature>
<organism evidence="6 7">
    <name type="scientific">Candidatus Saccharicenans subterraneus</name>
    <dbReference type="NCBI Taxonomy" id="2508984"/>
    <lineage>
        <taxon>Bacteria</taxon>
        <taxon>Candidatus Aminicenantota</taxon>
        <taxon>Candidatus Aminicenantia</taxon>
        <taxon>Candidatus Aminicenantales</taxon>
        <taxon>Candidatus Saccharicenantaceae</taxon>
        <taxon>Candidatus Saccharicenans</taxon>
    </lineage>
</organism>
<dbReference type="UniPathway" id="UPA00392"/>
<feature type="active site" description="Nucleophile" evidence="4">
    <location>
        <position position="268"/>
    </location>
</feature>
<name>A0A3E2BLB9_9BACT</name>
<dbReference type="GO" id="GO:0005829">
    <property type="term" value="C:cytosol"/>
    <property type="evidence" value="ECO:0007669"/>
    <property type="project" value="TreeGrafter"/>
</dbReference>
<evidence type="ECO:0000256" key="1">
    <source>
        <dbReference type="ARBA" id="ARBA00022676"/>
    </source>
</evidence>
<dbReference type="PANTHER" id="PTHR46499:SF1">
    <property type="entry name" value="QUEUINE TRNA-RIBOSYLTRANSFERASE"/>
    <property type="match status" value="1"/>
</dbReference>
<feature type="binding site" evidence="4">
    <location>
        <position position="311"/>
    </location>
    <ligand>
        <name>Zn(2+)</name>
        <dbReference type="ChEBI" id="CHEBI:29105"/>
    </ligand>
</feature>
<sequence>MSNSFTITARDSSCQARTGILETLHGQIETPVFMPVASQGTVKALTHDILNQLDCQIILVNSYHLFLRPGVELIRKMGGLHRFISWPKAILSDSGGFQVYSLSPLVKISEEGVQFSSHLDGKKIFLTPEEAVRIQAGLGTDIMMCLDYFPSFPYTEEQVAYSVGLTGRWARRCREEYDHLQPGTQLWGITQGGVFWSYREKSIEEIVSCDFHGYALGGLGIGEPKSQLYEILEESNRLLPQDRPRYLMGMGYIEDILEAVERGVDFFDCVLPTRNARNGTLFTSQGRIVIKNQKYADDPRPPDENCSCYTCRNFSRAYLRHLYERNEISSAILNTIHNLYYYLDMFKKIRQSIQSNSFRSFKKAIIEKILSE</sequence>
<feature type="binding site" evidence="4">
    <location>
        <position position="337"/>
    </location>
    <ligand>
        <name>Zn(2+)</name>
        <dbReference type="ChEBI" id="CHEBI:29105"/>
    </ligand>
</feature>
<comment type="caution">
    <text evidence="6">The sequence shown here is derived from an EMBL/GenBank/DDBJ whole genome shotgun (WGS) entry which is preliminary data.</text>
</comment>
<keyword evidence="3 4" id="KW-0819">tRNA processing</keyword>